<dbReference type="Proteomes" id="UP000308600">
    <property type="component" value="Unassembled WGS sequence"/>
</dbReference>
<organism evidence="1 2">
    <name type="scientific">Pluteus cervinus</name>
    <dbReference type="NCBI Taxonomy" id="181527"/>
    <lineage>
        <taxon>Eukaryota</taxon>
        <taxon>Fungi</taxon>
        <taxon>Dikarya</taxon>
        <taxon>Basidiomycota</taxon>
        <taxon>Agaricomycotina</taxon>
        <taxon>Agaricomycetes</taxon>
        <taxon>Agaricomycetidae</taxon>
        <taxon>Agaricales</taxon>
        <taxon>Pluteineae</taxon>
        <taxon>Pluteaceae</taxon>
        <taxon>Pluteus</taxon>
    </lineage>
</organism>
<dbReference type="EMBL" id="ML208304">
    <property type="protein sequence ID" value="TFK71027.1"/>
    <property type="molecule type" value="Genomic_DNA"/>
</dbReference>
<keyword evidence="2" id="KW-1185">Reference proteome</keyword>
<evidence type="ECO:0000313" key="1">
    <source>
        <dbReference type="EMBL" id="TFK71027.1"/>
    </source>
</evidence>
<protein>
    <submittedName>
        <fullName evidence="1">Uncharacterized protein</fullName>
    </submittedName>
</protein>
<gene>
    <name evidence="1" type="ORF">BDN72DRAFT_895999</name>
</gene>
<name>A0ACD3AZJ2_9AGAR</name>
<sequence length="1051" mass="117200">MANVVDLLHVNDFSIMCTLGPEDDLVWKDTRLLSRILVDGELLDETNGRLPVIYEGEKTLAVWELGNYQVPSDLPLTLCISTPADFEIFRFRCQRLNEEWSFELSEFDNMVRNFRARVIIYHPSSRCCLRYLAVLPKGISEQVLHADAWDDSVHLRQRLFAYIYRLPSLLLLNDAADHYRQFRCGEKAHIQLALTNFEEALQNTDVAPDLCQVIETTVPFLYCLEQGYAACPDVPFQVLQTFRPLPGAQLSAHLFLLQVILDVACSPQWLDYFPLAVKSITGLLEILLRPTPLDPPLLSCLRAWVTCALTLAPNAKEVLSLVDLAVEFLPGVFPAPQGLYSSVISRAVIYLQQAVLPRGPSLDVTLRVVESAVQFLSGLKDSRSPISGHELMGAEEFKELLCSWFHIIIKYSGGLDLEPYKDRLLSLIAWQLSNFPSRRDLGLRAAQSRLTHKDSDTLPSIRFIVDVLMPHVRGILDDDDNQFITASSLDLGLDRIGNVPAQYPKGAAEMTRVLLVDEDRVATPVAYQIAAATARTLDLPEAFQLYGRFMGLLEDKGVSLLCANQLQGFPGSSVIIRDAVSSASDTGNHALALQWSDQGRSKIWDWYFHSRMTIDQVHSNEPIMAKKLRQRPPFIDTITAKDFMSIEEFTCDRRQWEPLTVMEAPFVLDRFLRPRTPADIMSIAEALGGPIVYLNPDRYSSQALVVLPGLDDVVCIPLPAINYPGLRNLAVNFTKAPQAYLQEGFSMERKGFMVKPRPATQPHFQLPATSLLAQLWLAIVKPVLDGLGIQHAPTRTADMPRIWWCPSGPLVGLPIHAAGIYTADGQGPVISDYVVSSYFPSASALTYASRPQDPSQKFSLLTIANPQYADFSKLPGTELELEKIKTHTVTQELTRGEATVEAVKKEMENASWVHFACHGVAKPDTMESALILADDAHLSLREISEMSLPHAEFAFLSACQTAKGMAQAPDQSAHLSMGMLACGYRSVVGTMWQISDEHAPFVADRVYAKMLEGGQPDYRRAACALHDAVQALRKERKVSFMTWLPFIHVGV</sequence>
<accession>A0ACD3AZJ2</accession>
<proteinExistence type="predicted"/>
<reference evidence="1 2" key="1">
    <citation type="journal article" date="2019" name="Nat. Ecol. Evol.">
        <title>Megaphylogeny resolves global patterns of mushroom evolution.</title>
        <authorList>
            <person name="Varga T."/>
            <person name="Krizsan K."/>
            <person name="Foldi C."/>
            <person name="Dima B."/>
            <person name="Sanchez-Garcia M."/>
            <person name="Sanchez-Ramirez S."/>
            <person name="Szollosi G.J."/>
            <person name="Szarkandi J.G."/>
            <person name="Papp V."/>
            <person name="Albert L."/>
            <person name="Andreopoulos W."/>
            <person name="Angelini C."/>
            <person name="Antonin V."/>
            <person name="Barry K.W."/>
            <person name="Bougher N.L."/>
            <person name="Buchanan P."/>
            <person name="Buyck B."/>
            <person name="Bense V."/>
            <person name="Catcheside P."/>
            <person name="Chovatia M."/>
            <person name="Cooper J."/>
            <person name="Damon W."/>
            <person name="Desjardin D."/>
            <person name="Finy P."/>
            <person name="Geml J."/>
            <person name="Haridas S."/>
            <person name="Hughes K."/>
            <person name="Justo A."/>
            <person name="Karasinski D."/>
            <person name="Kautmanova I."/>
            <person name="Kiss B."/>
            <person name="Kocsube S."/>
            <person name="Kotiranta H."/>
            <person name="LaButti K.M."/>
            <person name="Lechner B.E."/>
            <person name="Liimatainen K."/>
            <person name="Lipzen A."/>
            <person name="Lukacs Z."/>
            <person name="Mihaltcheva S."/>
            <person name="Morgado L.N."/>
            <person name="Niskanen T."/>
            <person name="Noordeloos M.E."/>
            <person name="Ohm R.A."/>
            <person name="Ortiz-Santana B."/>
            <person name="Ovrebo C."/>
            <person name="Racz N."/>
            <person name="Riley R."/>
            <person name="Savchenko A."/>
            <person name="Shiryaev A."/>
            <person name="Soop K."/>
            <person name="Spirin V."/>
            <person name="Szebenyi C."/>
            <person name="Tomsovsky M."/>
            <person name="Tulloss R.E."/>
            <person name="Uehling J."/>
            <person name="Grigoriev I.V."/>
            <person name="Vagvolgyi C."/>
            <person name="Papp T."/>
            <person name="Martin F.M."/>
            <person name="Miettinen O."/>
            <person name="Hibbett D.S."/>
            <person name="Nagy L.G."/>
        </authorList>
    </citation>
    <scope>NUCLEOTIDE SEQUENCE [LARGE SCALE GENOMIC DNA]</scope>
    <source>
        <strain evidence="1 2">NL-1719</strain>
    </source>
</reference>
<evidence type="ECO:0000313" key="2">
    <source>
        <dbReference type="Proteomes" id="UP000308600"/>
    </source>
</evidence>